<keyword evidence="1" id="KW-0175">Coiled coil</keyword>
<comment type="caution">
    <text evidence="4">The sequence shown here is derived from an EMBL/GenBank/DDBJ whole genome shotgun (WGS) entry which is preliminary data.</text>
</comment>
<evidence type="ECO:0000256" key="1">
    <source>
        <dbReference type="SAM" id="Coils"/>
    </source>
</evidence>
<dbReference type="GO" id="GO:0016887">
    <property type="term" value="F:ATP hydrolysis activity"/>
    <property type="evidence" value="ECO:0007669"/>
    <property type="project" value="InterPro"/>
</dbReference>
<dbReference type="InterPro" id="IPR003959">
    <property type="entry name" value="ATPase_AAA_core"/>
</dbReference>
<evidence type="ECO:0000313" key="4">
    <source>
        <dbReference type="EMBL" id="GAW06227.1"/>
    </source>
</evidence>
<feature type="coiled-coil region" evidence="1">
    <location>
        <begin position="19"/>
        <end position="46"/>
    </location>
</feature>
<organism evidence="4 5">
    <name type="scientific">Lentinula edodes</name>
    <name type="common">Shiitake mushroom</name>
    <name type="synonym">Lentinus edodes</name>
    <dbReference type="NCBI Taxonomy" id="5353"/>
    <lineage>
        <taxon>Eukaryota</taxon>
        <taxon>Fungi</taxon>
        <taxon>Dikarya</taxon>
        <taxon>Basidiomycota</taxon>
        <taxon>Agaricomycotina</taxon>
        <taxon>Agaricomycetes</taxon>
        <taxon>Agaricomycetidae</taxon>
        <taxon>Agaricales</taxon>
        <taxon>Marasmiineae</taxon>
        <taxon>Omphalotaceae</taxon>
        <taxon>Lentinula</taxon>
    </lineage>
</organism>
<dbReference type="STRING" id="5353.A0A1Q3EG89"/>
<dbReference type="Gene3D" id="3.40.50.300">
    <property type="entry name" value="P-loop containing nucleotide triphosphate hydrolases"/>
    <property type="match status" value="1"/>
</dbReference>
<dbReference type="PANTHER" id="PTHR46411">
    <property type="entry name" value="FAMILY ATPASE, PUTATIVE-RELATED"/>
    <property type="match status" value="1"/>
</dbReference>
<dbReference type="SUPFAM" id="SSF52540">
    <property type="entry name" value="P-loop containing nucleoside triphosphate hydrolases"/>
    <property type="match status" value="1"/>
</dbReference>
<dbReference type="Pfam" id="PF22942">
    <property type="entry name" value="DUF7025"/>
    <property type="match status" value="1"/>
</dbReference>
<sequence length="775" mass="87436">MYTFSAFHKMTAVPGISMLLPLEEKIKLLEERLATLESKYGEVQVDKSTQSESLQTNGQDGNKEAIDVDIISRARVVINRRDETTGERKDFDVTDPAVSAPGKNKVATEQNYAFLLRKFIFYTDDPTSELEITGIELRSLLKQLLQHYPYHIFLGDAVSISSPFECLVLNWDLLESEAQKLGSTLDDQVARDDLKLLLATIKESSDPKLEDYFRIRDHLKASNSITFDTLWTIFPPGTLVHSAPFLRLDQLFVVQDYQTAWPNNDNARSKRLLYWNLDCWTYDWNGQYFQRYGITLSIDYFEGFKPISSLPVRPFDVVENPSKLKDKLLRRGRLFRKYCSIPKDCRMFQYSGKAILDKSGFRGVSSSSDDDSQNATGSDRQKQSNVIGDVMVDFESYYKHGLATAQIADFNISEETTECKCPNCTSNTTLQNIFRVRYDGATGDQSEEWEEEQIMLCPPRLLGYVLREKKWAQLDVNSVLVSKHGEVNAFWDKLILAGEDGGKETKAMLHGLIKNHGNSESGDGKTGYHLNDIVAEKGKGLVILLYGPPGVGKTSTAQTIASAARKPLFSIGVADVGTSAGLVESNLETIFDLATTWKAVLLIDEADVFLQSRARGQAGPTTERNALVSVFLRVLEYYQGILILTTNQISQFDVAVQSRIHIAIRYEGLDKKQTVSIFKGFLEQYKARGLVQQNIFKKIMDWVERDLSKRKFDGRQIRNIVTSAMGIALADEERDTPGLTIEDLQSVVAYMGNFKGDLEYQMRAYEDAQNGARYS</sequence>
<dbReference type="Pfam" id="PF00004">
    <property type="entry name" value="AAA"/>
    <property type="match status" value="1"/>
</dbReference>
<dbReference type="EMBL" id="BDGU01000309">
    <property type="protein sequence ID" value="GAW06227.1"/>
    <property type="molecule type" value="Genomic_DNA"/>
</dbReference>
<keyword evidence="5" id="KW-1185">Reference proteome</keyword>
<reference evidence="4 5" key="1">
    <citation type="submission" date="2016-08" db="EMBL/GenBank/DDBJ databases">
        <authorList>
            <consortium name="Lentinula edodes genome sequencing consortium"/>
            <person name="Sakamoto Y."/>
            <person name="Nakade K."/>
            <person name="Sato S."/>
            <person name="Yoshida Y."/>
            <person name="Miyazaki K."/>
            <person name="Natsume S."/>
            <person name="Konno N."/>
        </authorList>
    </citation>
    <scope>NUCLEOTIDE SEQUENCE [LARGE SCALE GENOMIC DNA]</scope>
    <source>
        <strain evidence="4 5">NBRC 111202</strain>
    </source>
</reference>
<evidence type="ECO:0000259" key="3">
    <source>
        <dbReference type="SMART" id="SM00382"/>
    </source>
</evidence>
<feature type="domain" description="AAA+ ATPase" evidence="3">
    <location>
        <begin position="539"/>
        <end position="667"/>
    </location>
</feature>
<protein>
    <submittedName>
        <fullName evidence="4">AAA family ATPase</fullName>
    </submittedName>
</protein>
<dbReference type="InterPro" id="IPR027417">
    <property type="entry name" value="P-loop_NTPase"/>
</dbReference>
<dbReference type="CDD" id="cd19481">
    <property type="entry name" value="RecA-like_protease"/>
    <property type="match status" value="1"/>
</dbReference>
<dbReference type="PANTHER" id="PTHR46411:SF2">
    <property type="entry name" value="AAA+ ATPASE DOMAIN-CONTAINING PROTEIN"/>
    <property type="match status" value="1"/>
</dbReference>
<dbReference type="GO" id="GO:0005524">
    <property type="term" value="F:ATP binding"/>
    <property type="evidence" value="ECO:0007669"/>
    <property type="project" value="InterPro"/>
</dbReference>
<proteinExistence type="predicted"/>
<dbReference type="AlphaFoldDB" id="A0A1Q3EG89"/>
<dbReference type="Proteomes" id="UP000188533">
    <property type="component" value="Unassembled WGS sequence"/>
</dbReference>
<reference evidence="4 5" key="2">
    <citation type="submission" date="2017-02" db="EMBL/GenBank/DDBJ databases">
        <title>A genome survey and senescence transcriptome analysis in Lentinula edodes.</title>
        <authorList>
            <person name="Sakamoto Y."/>
            <person name="Nakade K."/>
            <person name="Sato S."/>
            <person name="Yoshida Y."/>
            <person name="Miyazaki K."/>
            <person name="Natsume S."/>
            <person name="Konno N."/>
        </authorList>
    </citation>
    <scope>NUCLEOTIDE SEQUENCE [LARGE SCALE GENOMIC DNA]</scope>
    <source>
        <strain evidence="4 5">NBRC 111202</strain>
    </source>
</reference>
<feature type="region of interest" description="Disordered" evidence="2">
    <location>
        <begin position="362"/>
        <end position="383"/>
    </location>
</feature>
<accession>A0A1Q3EG89</accession>
<feature type="compositionally biased region" description="Polar residues" evidence="2">
    <location>
        <begin position="373"/>
        <end position="383"/>
    </location>
</feature>
<evidence type="ECO:0000256" key="2">
    <source>
        <dbReference type="SAM" id="MobiDB-lite"/>
    </source>
</evidence>
<evidence type="ECO:0000313" key="5">
    <source>
        <dbReference type="Proteomes" id="UP000188533"/>
    </source>
</evidence>
<dbReference type="InterPro" id="IPR054289">
    <property type="entry name" value="DUF7025"/>
</dbReference>
<dbReference type="SMART" id="SM00382">
    <property type="entry name" value="AAA"/>
    <property type="match status" value="1"/>
</dbReference>
<name>A0A1Q3EG89_LENED</name>
<gene>
    <name evidence="4" type="ORF">LENED_008134</name>
</gene>
<dbReference type="InterPro" id="IPR003593">
    <property type="entry name" value="AAA+_ATPase"/>
</dbReference>